<comment type="caution">
    <text evidence="1">The sequence shown here is derived from an EMBL/GenBank/DDBJ whole genome shotgun (WGS) entry which is preliminary data.</text>
</comment>
<proteinExistence type="predicted"/>
<protein>
    <submittedName>
        <fullName evidence="1">Uncharacterized protein</fullName>
    </submittedName>
</protein>
<keyword evidence="2" id="KW-1185">Reference proteome</keyword>
<sequence length="183" mass="21736">MKYYALLPLIFLFSALNCKNYTSKDSQNYRHKSEDVSINQGFYFTVNFEFTQDNYQLISKHQNDGNLSFDIQIPTDMFLVAYKKDKLFFYSELTDPLTMRTVGEREMEETMEKGSLNINLPKEFANKDSTKNLDIYIYKVNEYMENFESSVVLKEKLEELEQQQVIRKRYTINASQLAHFLNQ</sequence>
<dbReference type="RefSeq" id="WP_133535549.1">
    <property type="nucleotide sequence ID" value="NZ_SNYH01000003.1"/>
</dbReference>
<organism evidence="1 2">
    <name type="scientific">Tenacibaculum caenipelagi</name>
    <dbReference type="NCBI Taxonomy" id="1325435"/>
    <lineage>
        <taxon>Bacteria</taxon>
        <taxon>Pseudomonadati</taxon>
        <taxon>Bacteroidota</taxon>
        <taxon>Flavobacteriia</taxon>
        <taxon>Flavobacteriales</taxon>
        <taxon>Flavobacteriaceae</taxon>
        <taxon>Tenacibaculum</taxon>
    </lineage>
</organism>
<dbReference type="OrthoDB" id="9946512at2"/>
<dbReference type="EMBL" id="SNYH01000003">
    <property type="protein sequence ID" value="TDQ27554.1"/>
    <property type="molecule type" value="Genomic_DNA"/>
</dbReference>
<dbReference type="AlphaFoldDB" id="A0A4V3D315"/>
<reference evidence="1 2" key="1">
    <citation type="submission" date="2019-03" db="EMBL/GenBank/DDBJ databases">
        <title>Genomic Encyclopedia of Type Strains, Phase III (KMG-III): the genomes of soil and plant-associated and newly described type strains.</title>
        <authorList>
            <person name="Whitman W."/>
        </authorList>
    </citation>
    <scope>NUCLEOTIDE SEQUENCE [LARGE SCALE GENOMIC DNA]</scope>
    <source>
        <strain evidence="1 2">CECT 8283</strain>
    </source>
</reference>
<accession>A0A4V3D315</accession>
<evidence type="ECO:0000313" key="2">
    <source>
        <dbReference type="Proteomes" id="UP000295390"/>
    </source>
</evidence>
<dbReference type="Proteomes" id="UP000295390">
    <property type="component" value="Unassembled WGS sequence"/>
</dbReference>
<name>A0A4V3D315_9FLAO</name>
<evidence type="ECO:0000313" key="1">
    <source>
        <dbReference type="EMBL" id="TDQ27554.1"/>
    </source>
</evidence>
<gene>
    <name evidence="1" type="ORF">DFQ07_1405</name>
</gene>